<dbReference type="Proteomes" id="UP000557688">
    <property type="component" value="Unassembled WGS sequence"/>
</dbReference>
<evidence type="ECO:0000313" key="2">
    <source>
        <dbReference type="Proteomes" id="UP000557688"/>
    </source>
</evidence>
<comment type="caution">
    <text evidence="1">The sequence shown here is derived from an EMBL/GenBank/DDBJ whole genome shotgun (WGS) entry which is preliminary data.</text>
</comment>
<accession>A0A839V3Y1</accession>
<gene>
    <name evidence="1" type="ORF">FHR90_003401</name>
</gene>
<protein>
    <submittedName>
        <fullName evidence="1">Transposase InsO family protein</fullName>
    </submittedName>
</protein>
<name>A0A839V3Y1_9PROT</name>
<evidence type="ECO:0000313" key="1">
    <source>
        <dbReference type="EMBL" id="MBB3175545.1"/>
    </source>
</evidence>
<dbReference type="EMBL" id="JACHXV010000043">
    <property type="protein sequence ID" value="MBB3175545.1"/>
    <property type="molecule type" value="Genomic_DNA"/>
</dbReference>
<reference evidence="1 2" key="1">
    <citation type="submission" date="2020-08" db="EMBL/GenBank/DDBJ databases">
        <title>Genomic Encyclopedia of Type Strains, Phase III (KMG-III): the genomes of soil and plant-associated and newly described type strains.</title>
        <authorList>
            <person name="Whitman W."/>
        </authorList>
    </citation>
    <scope>NUCLEOTIDE SEQUENCE [LARGE SCALE GENOMIC DNA]</scope>
    <source>
        <strain evidence="1 2">CECT 8088</strain>
    </source>
</reference>
<sequence length="57" mass="6585">MIHRRSSWRRIEDVELATLNWVDWFNQRSLLEPIGNIPPAEAENAYYDALDAMPAAA</sequence>
<keyword evidence="2" id="KW-1185">Reference proteome</keyword>
<proteinExistence type="predicted"/>
<dbReference type="AlphaFoldDB" id="A0A839V3Y1"/>
<organism evidence="1 2">
    <name type="scientific">Endobacter medicaginis</name>
    <dbReference type="NCBI Taxonomy" id="1181271"/>
    <lineage>
        <taxon>Bacteria</taxon>
        <taxon>Pseudomonadati</taxon>
        <taxon>Pseudomonadota</taxon>
        <taxon>Alphaproteobacteria</taxon>
        <taxon>Acetobacterales</taxon>
        <taxon>Acetobacteraceae</taxon>
        <taxon>Endobacter</taxon>
    </lineage>
</organism>